<proteinExistence type="predicted"/>
<sequence length="110" mass="12335">MTETDVLAIEQRATALVHAQVLGMLLAHINHLDATPAPAFDCFRQATMDEIRQSLVKRCGMSGPAYDELERLFAALARASDDVFTVADHHNARFFRQLRDRKIAEEPALD</sequence>
<name>A0A239SIN0_9BURK</name>
<dbReference type="GeneID" id="88095016"/>
<dbReference type="Proteomes" id="UP000215126">
    <property type="component" value="Chromosome 1"/>
</dbReference>
<dbReference type="AlphaFoldDB" id="A0A239SIN0"/>
<keyword evidence="2" id="KW-1185">Reference proteome</keyword>
<gene>
    <name evidence="1" type="ORF">SAMEA4530655_02377</name>
</gene>
<evidence type="ECO:0000313" key="2">
    <source>
        <dbReference type="Proteomes" id="UP000215126"/>
    </source>
</evidence>
<organism evidence="1 2">
    <name type="scientific">Pandoraea sputorum</name>
    <dbReference type="NCBI Taxonomy" id="93222"/>
    <lineage>
        <taxon>Bacteria</taxon>
        <taxon>Pseudomonadati</taxon>
        <taxon>Pseudomonadota</taxon>
        <taxon>Betaproteobacteria</taxon>
        <taxon>Burkholderiales</taxon>
        <taxon>Burkholderiaceae</taxon>
        <taxon>Pandoraea</taxon>
    </lineage>
</organism>
<dbReference type="KEGG" id="pspu:NA29_16090"/>
<evidence type="ECO:0000313" key="1">
    <source>
        <dbReference type="EMBL" id="SNU85257.1"/>
    </source>
</evidence>
<accession>A0A239SIN0</accession>
<dbReference type="OrthoDB" id="8942750at2"/>
<reference evidence="1 2" key="1">
    <citation type="submission" date="2017-06" db="EMBL/GenBank/DDBJ databases">
        <authorList>
            <consortium name="Pathogen Informatics"/>
        </authorList>
    </citation>
    <scope>NUCLEOTIDE SEQUENCE [LARGE SCALE GENOMIC DNA]</scope>
    <source>
        <strain evidence="1 2">NCTC13161</strain>
    </source>
</reference>
<dbReference type="EMBL" id="LT906435">
    <property type="protein sequence ID" value="SNU85257.1"/>
    <property type="molecule type" value="Genomic_DNA"/>
</dbReference>
<protein>
    <submittedName>
        <fullName evidence="1">Uncharacterized protein</fullName>
    </submittedName>
</protein>
<dbReference type="RefSeq" id="WP_039398397.1">
    <property type="nucleotide sequence ID" value="NZ_CABPRX010000002.1"/>
</dbReference>